<evidence type="ECO:0000256" key="3">
    <source>
        <dbReference type="ARBA" id="ARBA00022833"/>
    </source>
</evidence>
<dbReference type="PANTHER" id="PTHR43880:SF12">
    <property type="entry name" value="ALCOHOL DEHYDROGENASE CLASS-3"/>
    <property type="match status" value="1"/>
</dbReference>
<keyword evidence="2" id="KW-0479">Metal-binding</keyword>
<dbReference type="InterPro" id="IPR013149">
    <property type="entry name" value="ADH-like_C"/>
</dbReference>
<name>A0AAD8YMI0_9STRA</name>
<keyword evidence="3" id="KW-0862">Zinc</keyword>
<dbReference type="GO" id="GO:0008270">
    <property type="term" value="F:zinc ion binding"/>
    <property type="evidence" value="ECO:0007669"/>
    <property type="project" value="InterPro"/>
</dbReference>
<keyword evidence="8" id="KW-1185">Reference proteome</keyword>
<dbReference type="FunFam" id="3.40.50.720:FF:000003">
    <property type="entry name" value="S-(hydroxymethyl)glutathione dehydrogenase"/>
    <property type="match status" value="1"/>
</dbReference>
<evidence type="ECO:0000256" key="1">
    <source>
        <dbReference type="ARBA" id="ARBA00001947"/>
    </source>
</evidence>
<dbReference type="InterPro" id="IPR011032">
    <property type="entry name" value="GroES-like_sf"/>
</dbReference>
<evidence type="ECO:0000256" key="2">
    <source>
        <dbReference type="ARBA" id="ARBA00022723"/>
    </source>
</evidence>
<accession>A0AAD8YMI0</accession>
<dbReference type="Proteomes" id="UP001224775">
    <property type="component" value="Unassembled WGS sequence"/>
</dbReference>
<dbReference type="InterPro" id="IPR013154">
    <property type="entry name" value="ADH-like_N"/>
</dbReference>
<dbReference type="EMBL" id="JATAAI010000002">
    <property type="protein sequence ID" value="KAK1747980.1"/>
    <property type="molecule type" value="Genomic_DNA"/>
</dbReference>
<dbReference type="CDD" id="cd08300">
    <property type="entry name" value="alcohol_DH_class_III"/>
    <property type="match status" value="1"/>
</dbReference>
<sequence>MASTEGKPITCKAMVARGPKQPLVAETITVGPPKAGEVRVKVITNALCHTDIYTLDGHDPEGLFPCILGHEAGCIVESVGEGVTSVKPGDHVIPCCECNVHAYFMTAIASSFLLQILTSSCVCPRHCLFKSSLLLGFILAFCFQTPLSGQGFMPDGTSRFTDQDGKPIFHFMGCSTMSEYTVLAEISCAKISKELALEKACLFGCGVSTGLGAVWNTCKVEVDSSVAVFGLGAVGLAVIQGAKMAGASRIIAVDINPEKFATAIELGATDCVDSSKLDKPVQQHIVEMTTWGVDYTFDCTGITSVMRAALECSHRGWGVSCVIGVAASGHEISTRPFQLVTGRTWKGTAFGGFKSRRDVPKLVQRCIDGKLPVDHFITHKFDGVENTNAAIDALHGGKCLRAVVKY</sequence>
<dbReference type="AlphaFoldDB" id="A0AAD8YMI0"/>
<dbReference type="InterPro" id="IPR014183">
    <property type="entry name" value="ADH_3"/>
</dbReference>
<feature type="domain" description="Alcohol dehydrogenase-like N-terminal" evidence="6">
    <location>
        <begin position="35"/>
        <end position="99"/>
    </location>
</feature>
<gene>
    <name evidence="7" type="ORF">QTG54_001943</name>
</gene>
<evidence type="ECO:0000313" key="7">
    <source>
        <dbReference type="EMBL" id="KAK1747980.1"/>
    </source>
</evidence>
<dbReference type="Pfam" id="PF00107">
    <property type="entry name" value="ADH_zinc_N"/>
    <property type="match status" value="1"/>
</dbReference>
<dbReference type="SUPFAM" id="SSF51735">
    <property type="entry name" value="NAD(P)-binding Rossmann-fold domains"/>
    <property type="match status" value="1"/>
</dbReference>
<feature type="domain" description="Alcohol dehydrogenase-like C-terminal" evidence="5">
    <location>
        <begin position="233"/>
        <end position="365"/>
    </location>
</feature>
<dbReference type="Gene3D" id="3.40.50.720">
    <property type="entry name" value="NAD(P)-binding Rossmann-like Domain"/>
    <property type="match status" value="1"/>
</dbReference>
<comment type="caution">
    <text evidence="7">The sequence shown here is derived from an EMBL/GenBank/DDBJ whole genome shotgun (WGS) entry which is preliminary data.</text>
</comment>
<evidence type="ECO:0000313" key="8">
    <source>
        <dbReference type="Proteomes" id="UP001224775"/>
    </source>
</evidence>
<dbReference type="Pfam" id="PF08240">
    <property type="entry name" value="ADH_N"/>
    <property type="match status" value="1"/>
</dbReference>
<organism evidence="7 8">
    <name type="scientific">Skeletonema marinoi</name>
    <dbReference type="NCBI Taxonomy" id="267567"/>
    <lineage>
        <taxon>Eukaryota</taxon>
        <taxon>Sar</taxon>
        <taxon>Stramenopiles</taxon>
        <taxon>Ochrophyta</taxon>
        <taxon>Bacillariophyta</taxon>
        <taxon>Coscinodiscophyceae</taxon>
        <taxon>Thalassiosirophycidae</taxon>
        <taxon>Thalassiosirales</taxon>
        <taxon>Skeletonemataceae</taxon>
        <taxon>Skeletonema</taxon>
        <taxon>Skeletonema marinoi-dohrnii complex</taxon>
    </lineage>
</organism>
<proteinExistence type="predicted"/>
<dbReference type="GO" id="GO:0051903">
    <property type="term" value="F:S-(hydroxymethyl)glutathione dehydrogenase [NAD(P)+] activity"/>
    <property type="evidence" value="ECO:0007669"/>
    <property type="project" value="UniProtKB-EC"/>
</dbReference>
<comment type="cofactor">
    <cofactor evidence="1">
        <name>Zn(2+)</name>
        <dbReference type="ChEBI" id="CHEBI:29105"/>
    </cofactor>
</comment>
<keyword evidence="7" id="KW-0560">Oxidoreductase</keyword>
<dbReference type="Gene3D" id="3.90.180.10">
    <property type="entry name" value="Medium-chain alcohol dehydrogenases, catalytic domain"/>
    <property type="match status" value="1"/>
</dbReference>
<dbReference type="GO" id="GO:0005829">
    <property type="term" value="C:cytosol"/>
    <property type="evidence" value="ECO:0007669"/>
    <property type="project" value="TreeGrafter"/>
</dbReference>
<evidence type="ECO:0000256" key="4">
    <source>
        <dbReference type="ARBA" id="ARBA00023027"/>
    </source>
</evidence>
<evidence type="ECO:0000259" key="5">
    <source>
        <dbReference type="Pfam" id="PF00107"/>
    </source>
</evidence>
<dbReference type="SUPFAM" id="SSF50129">
    <property type="entry name" value="GroES-like"/>
    <property type="match status" value="2"/>
</dbReference>
<dbReference type="EC" id="1.1.1.284" evidence="7"/>
<dbReference type="GO" id="GO:0046294">
    <property type="term" value="P:formaldehyde catabolic process"/>
    <property type="evidence" value="ECO:0007669"/>
    <property type="project" value="InterPro"/>
</dbReference>
<reference evidence="7" key="1">
    <citation type="submission" date="2023-06" db="EMBL/GenBank/DDBJ databases">
        <title>Survivors Of The Sea: Transcriptome response of Skeletonema marinoi to long-term dormancy.</title>
        <authorList>
            <person name="Pinder M.I.M."/>
            <person name="Kourtchenko O."/>
            <person name="Robertson E.K."/>
            <person name="Larsson T."/>
            <person name="Maumus F."/>
            <person name="Osuna-Cruz C.M."/>
            <person name="Vancaester E."/>
            <person name="Stenow R."/>
            <person name="Vandepoele K."/>
            <person name="Ploug H."/>
            <person name="Bruchert V."/>
            <person name="Godhe A."/>
            <person name="Topel M."/>
        </authorList>
    </citation>
    <scope>NUCLEOTIDE SEQUENCE</scope>
    <source>
        <strain evidence="7">R05AC</strain>
    </source>
</reference>
<dbReference type="PANTHER" id="PTHR43880">
    <property type="entry name" value="ALCOHOL DEHYDROGENASE"/>
    <property type="match status" value="1"/>
</dbReference>
<evidence type="ECO:0000259" key="6">
    <source>
        <dbReference type="Pfam" id="PF08240"/>
    </source>
</evidence>
<dbReference type="InterPro" id="IPR036291">
    <property type="entry name" value="NAD(P)-bd_dom_sf"/>
</dbReference>
<protein>
    <submittedName>
        <fullName evidence="7">Alcohol dehydrogenase class-3</fullName>
        <ecNumber evidence="7">1.1.1.284</ecNumber>
    </submittedName>
</protein>
<keyword evidence="4" id="KW-0520">NAD</keyword>